<reference evidence="2 3" key="1">
    <citation type="submission" date="2020-01" db="EMBL/GenBank/DDBJ databases">
        <title>Bacteria diversity of Porities sp.</title>
        <authorList>
            <person name="Wang G."/>
        </authorList>
    </citation>
    <scope>NUCLEOTIDE SEQUENCE [LARGE SCALE GENOMIC DNA]</scope>
    <source>
        <strain evidence="2 3">R33</strain>
    </source>
</reference>
<keyword evidence="1" id="KW-0472">Membrane</keyword>
<gene>
    <name evidence="2" type="ORF">GTQ38_02940</name>
</gene>
<accession>A0A6L9E8N9</accession>
<sequence length="77" mass="8541">MNQQKRPKKKNPLNSYARFSGIAFQMIAIIGLGTYAGVKLDEAYPNQYSAYTVICSLASVGLAMYFVIKQVSKNSEN</sequence>
<protein>
    <recommendedName>
        <fullName evidence="4">F0F1-ATPase subunit Ca2+/Mg2+ transporter</fullName>
    </recommendedName>
</protein>
<proteinExistence type="predicted"/>
<dbReference type="Pfam" id="PF09527">
    <property type="entry name" value="ATPase_gene1"/>
    <property type="match status" value="1"/>
</dbReference>
<keyword evidence="1" id="KW-0812">Transmembrane</keyword>
<evidence type="ECO:0000256" key="1">
    <source>
        <dbReference type="SAM" id="Phobius"/>
    </source>
</evidence>
<dbReference type="Proteomes" id="UP000475249">
    <property type="component" value="Unassembled WGS sequence"/>
</dbReference>
<name>A0A6L9E8N9_9FLAO</name>
<feature type="transmembrane region" description="Helical" evidence="1">
    <location>
        <begin position="48"/>
        <end position="68"/>
    </location>
</feature>
<dbReference type="RefSeq" id="WP_161433799.1">
    <property type="nucleotide sequence ID" value="NZ_WXYO01000001.1"/>
</dbReference>
<comment type="caution">
    <text evidence="2">The sequence shown here is derived from an EMBL/GenBank/DDBJ whole genome shotgun (WGS) entry which is preliminary data.</text>
</comment>
<feature type="transmembrane region" description="Helical" evidence="1">
    <location>
        <begin position="16"/>
        <end position="36"/>
    </location>
</feature>
<organism evidence="2 3">
    <name type="scientific">Poritiphilus flavus</name>
    <dbReference type="NCBI Taxonomy" id="2697053"/>
    <lineage>
        <taxon>Bacteria</taxon>
        <taxon>Pseudomonadati</taxon>
        <taxon>Bacteroidota</taxon>
        <taxon>Flavobacteriia</taxon>
        <taxon>Flavobacteriales</taxon>
        <taxon>Flavobacteriaceae</taxon>
        <taxon>Poritiphilus</taxon>
    </lineage>
</organism>
<keyword evidence="1" id="KW-1133">Transmembrane helix</keyword>
<dbReference type="AlphaFoldDB" id="A0A6L9E8N9"/>
<dbReference type="EMBL" id="WXYO01000001">
    <property type="protein sequence ID" value="NAS10942.1"/>
    <property type="molecule type" value="Genomic_DNA"/>
</dbReference>
<evidence type="ECO:0000313" key="3">
    <source>
        <dbReference type="Proteomes" id="UP000475249"/>
    </source>
</evidence>
<evidence type="ECO:0008006" key="4">
    <source>
        <dbReference type="Google" id="ProtNLM"/>
    </source>
</evidence>
<evidence type="ECO:0000313" key="2">
    <source>
        <dbReference type="EMBL" id="NAS10942.1"/>
    </source>
</evidence>
<keyword evidence="3" id="KW-1185">Reference proteome</keyword>
<dbReference type="InterPro" id="IPR032820">
    <property type="entry name" value="ATPase_put"/>
</dbReference>